<feature type="transmembrane region" description="Helical" evidence="1">
    <location>
        <begin position="16"/>
        <end position="42"/>
    </location>
</feature>
<keyword evidence="3" id="KW-1185">Reference proteome</keyword>
<name>A0A2H5F641_9RHOB</name>
<dbReference type="EMBL" id="CP025433">
    <property type="protein sequence ID" value="AUH67016.1"/>
    <property type="molecule type" value="Genomic_DNA"/>
</dbReference>
<keyword evidence="1" id="KW-0472">Membrane</keyword>
<dbReference type="KEGG" id="pzh:CX676_22310"/>
<gene>
    <name evidence="2" type="ORF">CX676_22310</name>
</gene>
<sequence>MTAQSFSRAYWTGPRLFAWGAVALTLAIFIGANIHLVAVSFASRPDCVLQPNTEGVAALRPAKPAC</sequence>
<dbReference type="RefSeq" id="WP_101754961.1">
    <property type="nucleotide sequence ID" value="NZ_CP025433.1"/>
</dbReference>
<evidence type="ECO:0000313" key="2">
    <source>
        <dbReference type="EMBL" id="AUH67016.1"/>
    </source>
</evidence>
<dbReference type="AlphaFoldDB" id="A0A2H5F641"/>
<reference evidence="2 3" key="1">
    <citation type="journal article" date="2013" name="Antonie Van Leeuwenhoek">
        <title>Paracoccus zhejiangensis sp. nov., isolated from activated sludge in wastewater-treatment system.</title>
        <authorList>
            <person name="Wu Z.G."/>
            <person name="Zhang D.F."/>
            <person name="Liu Y.L."/>
            <person name="Wang F."/>
            <person name="Jiang X."/>
            <person name="Li C."/>
            <person name="Li S.P."/>
            <person name="Hong Q."/>
            <person name="Li W.J."/>
        </authorList>
    </citation>
    <scope>NUCLEOTIDE SEQUENCE [LARGE SCALE GENOMIC DNA]</scope>
    <source>
        <strain evidence="2 3">J6</strain>
        <plasmid evidence="3">Plasmid ppz03</plasmid>
    </source>
</reference>
<dbReference type="Proteomes" id="UP000234530">
    <property type="component" value="Plasmid pPZ03"/>
</dbReference>
<keyword evidence="2" id="KW-0614">Plasmid</keyword>
<evidence type="ECO:0000256" key="1">
    <source>
        <dbReference type="SAM" id="Phobius"/>
    </source>
</evidence>
<proteinExistence type="predicted"/>
<organism evidence="2 3">
    <name type="scientific">Paracoccus zhejiangensis</name>
    <dbReference type="NCBI Taxonomy" id="1077935"/>
    <lineage>
        <taxon>Bacteria</taxon>
        <taxon>Pseudomonadati</taxon>
        <taxon>Pseudomonadota</taxon>
        <taxon>Alphaproteobacteria</taxon>
        <taxon>Rhodobacterales</taxon>
        <taxon>Paracoccaceae</taxon>
        <taxon>Paracoccus</taxon>
    </lineage>
</organism>
<accession>A0A2H5F641</accession>
<geneLocation type="plasmid" evidence="3">
    <name>ppz03</name>
</geneLocation>
<protein>
    <submittedName>
        <fullName evidence="2">Uncharacterized protein</fullName>
    </submittedName>
</protein>
<evidence type="ECO:0000313" key="3">
    <source>
        <dbReference type="Proteomes" id="UP000234530"/>
    </source>
</evidence>
<keyword evidence="1" id="KW-1133">Transmembrane helix</keyword>
<dbReference type="OrthoDB" id="7597200at2"/>
<keyword evidence="1" id="KW-0812">Transmembrane</keyword>